<evidence type="ECO:0000256" key="1">
    <source>
        <dbReference type="SAM" id="SignalP"/>
    </source>
</evidence>
<protein>
    <submittedName>
        <fullName evidence="2">Uncharacterized protein</fullName>
    </submittedName>
</protein>
<organism evidence="2 3">
    <name type="scientific">Pseudoxanthomonas winnipegensis</name>
    <dbReference type="NCBI Taxonomy" id="2480810"/>
    <lineage>
        <taxon>Bacteria</taxon>
        <taxon>Pseudomonadati</taxon>
        <taxon>Pseudomonadota</taxon>
        <taxon>Gammaproteobacteria</taxon>
        <taxon>Lysobacterales</taxon>
        <taxon>Lysobacteraceae</taxon>
        <taxon>Pseudoxanthomonas</taxon>
    </lineage>
</organism>
<evidence type="ECO:0000313" key="2">
    <source>
        <dbReference type="EMBL" id="TAA19979.1"/>
    </source>
</evidence>
<dbReference type="EMBL" id="SHMC01000012">
    <property type="protein sequence ID" value="TAA19979.1"/>
    <property type="molecule type" value="Genomic_DNA"/>
</dbReference>
<feature type="chain" id="PRO_5020854178" evidence="1">
    <location>
        <begin position="21"/>
        <end position="139"/>
    </location>
</feature>
<keyword evidence="1" id="KW-0732">Signal</keyword>
<name>A0A4Q8L436_9GAMM</name>
<dbReference type="AlphaFoldDB" id="A0A4Q8L436"/>
<evidence type="ECO:0000313" key="3">
    <source>
        <dbReference type="Proteomes" id="UP000292627"/>
    </source>
</evidence>
<accession>A0A4Q8L436</accession>
<proteinExistence type="predicted"/>
<reference evidence="2 3" key="1">
    <citation type="submission" date="2019-02" db="EMBL/GenBank/DDBJ databases">
        <title>WGS of Pseudoxanthomonas species novum from clinical isolates.</title>
        <authorList>
            <person name="Bernier A.-M."/>
            <person name="Bernard K."/>
            <person name="Vachon A."/>
        </authorList>
    </citation>
    <scope>NUCLEOTIDE SEQUENCE [LARGE SCALE GENOMIC DNA]</scope>
    <source>
        <strain evidence="2 3">NML171200</strain>
    </source>
</reference>
<feature type="signal peptide" evidence="1">
    <location>
        <begin position="1"/>
        <end position="20"/>
    </location>
</feature>
<gene>
    <name evidence="2" type="ORF">EA660_19615</name>
</gene>
<dbReference type="Proteomes" id="UP000292627">
    <property type="component" value="Unassembled WGS sequence"/>
</dbReference>
<sequence>MIMKILLGFVAVLCLSFSFAARSAISSYSNIIYFNAAGEPVGQSATDCMNKHDRGGDETAPYTLTIRGGCGNPPENCGSVNGPTCRPDADGTTDVTSSLSGHPPFTLKQACDVVAPACTNELAPVLLDEAYGFKVSQVR</sequence>
<comment type="caution">
    <text evidence="2">The sequence shown here is derived from an EMBL/GenBank/DDBJ whole genome shotgun (WGS) entry which is preliminary data.</text>
</comment>